<accession>A0A5B7FIR8</accession>
<evidence type="ECO:0000256" key="1">
    <source>
        <dbReference type="SAM" id="MobiDB-lite"/>
    </source>
</evidence>
<keyword evidence="3" id="KW-1185">Reference proteome</keyword>
<reference evidence="2 3" key="1">
    <citation type="submission" date="2019-05" db="EMBL/GenBank/DDBJ databases">
        <title>Another draft genome of Portunus trituberculatus and its Hox gene families provides insights of decapod evolution.</title>
        <authorList>
            <person name="Jeong J.-H."/>
            <person name="Song I."/>
            <person name="Kim S."/>
            <person name="Choi T."/>
            <person name="Kim D."/>
            <person name="Ryu S."/>
            <person name="Kim W."/>
        </authorList>
    </citation>
    <scope>NUCLEOTIDE SEQUENCE [LARGE SCALE GENOMIC DNA]</scope>
    <source>
        <tissue evidence="2">Muscle</tissue>
    </source>
</reference>
<dbReference type="Proteomes" id="UP000324222">
    <property type="component" value="Unassembled WGS sequence"/>
</dbReference>
<sequence length="95" mass="10379">MVMLLVMLVWRCERHVILLRIIKQTVVCACGQSICAGRQAAGGRQDTGQVRQDGDRLGWGGGSSSSTRPPQPFAEEFIHCLDWLVLVGIRVGLCA</sequence>
<evidence type="ECO:0000313" key="3">
    <source>
        <dbReference type="Proteomes" id="UP000324222"/>
    </source>
</evidence>
<dbReference type="EMBL" id="VSRR010007779">
    <property type="protein sequence ID" value="MPC47510.1"/>
    <property type="molecule type" value="Genomic_DNA"/>
</dbReference>
<proteinExistence type="predicted"/>
<organism evidence="2 3">
    <name type="scientific">Portunus trituberculatus</name>
    <name type="common">Swimming crab</name>
    <name type="synonym">Neptunus trituberculatus</name>
    <dbReference type="NCBI Taxonomy" id="210409"/>
    <lineage>
        <taxon>Eukaryota</taxon>
        <taxon>Metazoa</taxon>
        <taxon>Ecdysozoa</taxon>
        <taxon>Arthropoda</taxon>
        <taxon>Crustacea</taxon>
        <taxon>Multicrustacea</taxon>
        <taxon>Malacostraca</taxon>
        <taxon>Eumalacostraca</taxon>
        <taxon>Eucarida</taxon>
        <taxon>Decapoda</taxon>
        <taxon>Pleocyemata</taxon>
        <taxon>Brachyura</taxon>
        <taxon>Eubrachyura</taxon>
        <taxon>Portunoidea</taxon>
        <taxon>Portunidae</taxon>
        <taxon>Portuninae</taxon>
        <taxon>Portunus</taxon>
    </lineage>
</organism>
<gene>
    <name evidence="2" type="ORF">E2C01_041259</name>
</gene>
<feature type="region of interest" description="Disordered" evidence="1">
    <location>
        <begin position="39"/>
        <end position="70"/>
    </location>
</feature>
<evidence type="ECO:0000313" key="2">
    <source>
        <dbReference type="EMBL" id="MPC47510.1"/>
    </source>
</evidence>
<name>A0A5B7FIR8_PORTR</name>
<comment type="caution">
    <text evidence="2">The sequence shown here is derived from an EMBL/GenBank/DDBJ whole genome shotgun (WGS) entry which is preliminary data.</text>
</comment>
<dbReference type="AlphaFoldDB" id="A0A5B7FIR8"/>
<protein>
    <submittedName>
        <fullName evidence="2">Uncharacterized protein</fullName>
    </submittedName>
</protein>